<proteinExistence type="predicted"/>
<keyword evidence="2" id="KW-1185">Reference proteome</keyword>
<organism evidence="1 2">
    <name type="scientific">Cetraspora pellucida</name>
    <dbReference type="NCBI Taxonomy" id="1433469"/>
    <lineage>
        <taxon>Eukaryota</taxon>
        <taxon>Fungi</taxon>
        <taxon>Fungi incertae sedis</taxon>
        <taxon>Mucoromycota</taxon>
        <taxon>Glomeromycotina</taxon>
        <taxon>Glomeromycetes</taxon>
        <taxon>Diversisporales</taxon>
        <taxon>Gigasporaceae</taxon>
        <taxon>Cetraspora</taxon>
    </lineage>
</organism>
<reference evidence="1" key="1">
    <citation type="submission" date="2021-06" db="EMBL/GenBank/DDBJ databases">
        <authorList>
            <person name="Kallberg Y."/>
            <person name="Tangrot J."/>
            <person name="Rosling A."/>
        </authorList>
    </citation>
    <scope>NUCLEOTIDE SEQUENCE</scope>
    <source>
        <strain evidence="1">28 12/20/2015</strain>
    </source>
</reference>
<protein>
    <submittedName>
        <fullName evidence="1">487_t:CDS:1</fullName>
    </submittedName>
</protein>
<comment type="caution">
    <text evidence="1">The sequence shown here is derived from an EMBL/GenBank/DDBJ whole genome shotgun (WGS) entry which is preliminary data.</text>
</comment>
<evidence type="ECO:0000313" key="1">
    <source>
        <dbReference type="EMBL" id="CAG8617687.1"/>
    </source>
</evidence>
<dbReference type="Proteomes" id="UP000789366">
    <property type="component" value="Unassembled WGS sequence"/>
</dbReference>
<accession>A0ACA9MWJ6</accession>
<sequence length="237" mass="27268">MIKELQIKTRILDIETKSDKNNNPYFRLSLQGLPVKAGEHWDNLTDSQQQQQQTQTAQQYEKEIQRAKYHEERGKENCHCSYCEQKRALRAEDNMFAKTKKVAVKSRPKVVKPQPIHPKSTSLTITETLKNKVFPHIVNDFANALKSLKPGENIRFGKLGVFKKTKRIVQGRMPILKKRGRPRKTAIATSALKEKPTNGHLSLRESKRTIILSWGKYSITLLCMTAFAIALIQKIKF</sequence>
<gene>
    <name evidence="1" type="ORF">SPELUC_LOCUS7747</name>
</gene>
<name>A0ACA9MWJ6_9GLOM</name>
<evidence type="ECO:0000313" key="2">
    <source>
        <dbReference type="Proteomes" id="UP000789366"/>
    </source>
</evidence>
<dbReference type="EMBL" id="CAJVPW010010645">
    <property type="protein sequence ID" value="CAG8617687.1"/>
    <property type="molecule type" value="Genomic_DNA"/>
</dbReference>